<dbReference type="Proteomes" id="UP001596058">
    <property type="component" value="Unassembled WGS sequence"/>
</dbReference>
<dbReference type="RefSeq" id="WP_379524406.1">
    <property type="nucleotide sequence ID" value="NZ_JBHSPA010000116.1"/>
</dbReference>
<dbReference type="SUPFAM" id="SSF53474">
    <property type="entry name" value="alpha/beta-Hydrolases"/>
    <property type="match status" value="1"/>
</dbReference>
<dbReference type="InterPro" id="IPR039069">
    <property type="entry name" value="CE7"/>
</dbReference>
<gene>
    <name evidence="2" type="ORF">ACFPZ3_65120</name>
</gene>
<organism evidence="2 3">
    <name type="scientific">Nonomuraea insulae</name>
    <dbReference type="NCBI Taxonomy" id="1616787"/>
    <lineage>
        <taxon>Bacteria</taxon>
        <taxon>Bacillati</taxon>
        <taxon>Actinomycetota</taxon>
        <taxon>Actinomycetes</taxon>
        <taxon>Streptosporangiales</taxon>
        <taxon>Streptosporangiaceae</taxon>
        <taxon>Nonomuraea</taxon>
    </lineage>
</organism>
<feature type="domain" description="Acetyl xylan esterase" evidence="1">
    <location>
        <begin position="2"/>
        <end position="311"/>
    </location>
</feature>
<dbReference type="PANTHER" id="PTHR40111:SF1">
    <property type="entry name" value="CEPHALOSPORIN-C DEACETYLASE"/>
    <property type="match status" value="1"/>
</dbReference>
<evidence type="ECO:0000259" key="1">
    <source>
        <dbReference type="Pfam" id="PF05448"/>
    </source>
</evidence>
<evidence type="ECO:0000313" key="2">
    <source>
        <dbReference type="EMBL" id="MFC5834996.1"/>
    </source>
</evidence>
<protein>
    <submittedName>
        <fullName evidence="2">Acetylxylan esterase</fullName>
    </submittedName>
</protein>
<proteinExistence type="predicted"/>
<dbReference type="Gene3D" id="3.40.50.1820">
    <property type="entry name" value="alpha/beta hydrolase"/>
    <property type="match status" value="1"/>
</dbReference>
<keyword evidence="3" id="KW-1185">Reference proteome</keyword>
<dbReference type="InterPro" id="IPR008391">
    <property type="entry name" value="AXE1_dom"/>
</dbReference>
<dbReference type="InterPro" id="IPR029058">
    <property type="entry name" value="AB_hydrolase_fold"/>
</dbReference>
<dbReference type="EMBL" id="JBHSPA010000116">
    <property type="protein sequence ID" value="MFC5834996.1"/>
    <property type="molecule type" value="Genomic_DNA"/>
</dbReference>
<evidence type="ECO:0000313" key="3">
    <source>
        <dbReference type="Proteomes" id="UP001596058"/>
    </source>
</evidence>
<dbReference type="PANTHER" id="PTHR40111">
    <property type="entry name" value="CEPHALOSPORIN-C DEACETYLASE"/>
    <property type="match status" value="1"/>
</dbReference>
<sequence length="324" mass="34733">MFVDMPLAQLREYLPERAEPADFDAFWQRTLAETRAHDLAPEFTPVPSELTVADVYDVTFAGFGGHRIKGWLLLPRHVTGPVPCVIEYQGYGGGRGLPIDWLLWPSFGYAVFAMDSRGQGAGGWRRGDTADPFPGTGPQTPGVMTSGIHDPGAYYYRRLYTDAVRAVEAARAHPGVGAVAVGGASQGGAIALAVSALAADLDSGLACALLDVPFMCHIRHATQITPEHPYAELAAYCRAFKDQVERVFETLAYFDGVNFAARAATPALFSVGLQDGITPPSTVFAAYNHYAGAKDIRVYPYNGHEGGETAHAMERVAAAKKALG</sequence>
<name>A0ABW1DD58_9ACTN</name>
<dbReference type="Pfam" id="PF05448">
    <property type="entry name" value="AXE1"/>
    <property type="match status" value="1"/>
</dbReference>
<reference evidence="3" key="1">
    <citation type="journal article" date="2019" name="Int. J. Syst. Evol. Microbiol.">
        <title>The Global Catalogue of Microorganisms (GCM) 10K type strain sequencing project: providing services to taxonomists for standard genome sequencing and annotation.</title>
        <authorList>
            <consortium name="The Broad Institute Genomics Platform"/>
            <consortium name="The Broad Institute Genome Sequencing Center for Infectious Disease"/>
            <person name="Wu L."/>
            <person name="Ma J."/>
        </authorList>
    </citation>
    <scope>NUCLEOTIDE SEQUENCE [LARGE SCALE GENOMIC DNA]</scope>
    <source>
        <strain evidence="3">CCUG 53903</strain>
    </source>
</reference>
<comment type="caution">
    <text evidence="2">The sequence shown here is derived from an EMBL/GenBank/DDBJ whole genome shotgun (WGS) entry which is preliminary data.</text>
</comment>
<accession>A0ABW1DD58</accession>